<dbReference type="GO" id="GO:0000159">
    <property type="term" value="C:protein phosphatase type 2A complex"/>
    <property type="evidence" value="ECO:0007669"/>
    <property type="project" value="TreeGrafter"/>
</dbReference>
<dbReference type="PANTHER" id="PTHR14095">
    <property type="entry name" value="PHOSPHATASE 2A REGULATORY SUBUNIT-RELATED"/>
    <property type="match status" value="1"/>
</dbReference>
<keyword evidence="1" id="KW-0106">Calcium</keyword>
<evidence type="ECO:0000313" key="4">
    <source>
        <dbReference type="Proteomes" id="UP000694388"/>
    </source>
</evidence>
<evidence type="ECO:0000259" key="2">
    <source>
        <dbReference type="PROSITE" id="PS50222"/>
    </source>
</evidence>
<reference evidence="3" key="2">
    <citation type="submission" date="2025-09" db="UniProtKB">
        <authorList>
            <consortium name="Ensembl"/>
        </authorList>
    </citation>
    <scope>IDENTIFICATION</scope>
</reference>
<dbReference type="FunFam" id="1.10.238.10:FF:000628">
    <property type="entry name" value="Serine/threonine-protein phosphatase 2A regulatory subunit B'' subunit beta"/>
    <property type="match status" value="1"/>
</dbReference>
<dbReference type="Proteomes" id="UP000694388">
    <property type="component" value="Unplaced"/>
</dbReference>
<reference evidence="3" key="1">
    <citation type="submission" date="2025-08" db="UniProtKB">
        <authorList>
            <consortium name="Ensembl"/>
        </authorList>
    </citation>
    <scope>IDENTIFICATION</scope>
</reference>
<evidence type="ECO:0000256" key="1">
    <source>
        <dbReference type="ARBA" id="ARBA00022837"/>
    </source>
</evidence>
<keyword evidence="4" id="KW-1185">Reference proteome</keyword>
<dbReference type="Ensembl" id="ENSEBUT00000004215.1">
    <property type="protein sequence ID" value="ENSEBUP00000003820.1"/>
    <property type="gene ID" value="ENSEBUG00000002739.1"/>
</dbReference>
<dbReference type="InterPro" id="IPR002048">
    <property type="entry name" value="EF_hand_dom"/>
</dbReference>
<feature type="domain" description="EF-hand" evidence="2">
    <location>
        <begin position="17"/>
        <end position="52"/>
    </location>
</feature>
<dbReference type="OMA" id="DAIGIEC"/>
<dbReference type="AlphaFoldDB" id="A0A8C4N828"/>
<dbReference type="Gene3D" id="1.10.238.10">
    <property type="entry name" value="EF-hand"/>
    <property type="match status" value="1"/>
</dbReference>
<sequence length="205" mass="23750">MSYADFVWFLISEEDKKSPTSIEYWFRCLDLDGDGVLSMFELESFYDEQCRRMEQLGIEPLPFSDCLCQMLDLVKPKHEGKITLLDLKRCKMAYIFFDTFFNLEKYLEHEQKDPFAMQKEVEGDIVLEQSDWDRYAAEEYEVLVAEESANQQLQAMSYEEELEEALLGKPVSRLTLSEAPGPASQTCGQRLLAAGDGEGFDDFEY</sequence>
<evidence type="ECO:0000313" key="3">
    <source>
        <dbReference type="Ensembl" id="ENSEBUP00000003820.1"/>
    </source>
</evidence>
<dbReference type="PROSITE" id="PS50222">
    <property type="entry name" value="EF_HAND_2"/>
    <property type="match status" value="1"/>
</dbReference>
<dbReference type="PANTHER" id="PTHR14095:SF0">
    <property type="entry name" value="MIP22305P"/>
    <property type="match status" value="1"/>
</dbReference>
<dbReference type="GeneTree" id="ENSGT00940000154659"/>
<accession>A0A8C4N828</accession>
<dbReference type="PROSITE" id="PS00018">
    <property type="entry name" value="EF_HAND_1"/>
    <property type="match status" value="1"/>
</dbReference>
<dbReference type="GO" id="GO:0019888">
    <property type="term" value="F:protein phosphatase regulator activity"/>
    <property type="evidence" value="ECO:0007669"/>
    <property type="project" value="TreeGrafter"/>
</dbReference>
<dbReference type="GO" id="GO:0005509">
    <property type="term" value="F:calcium ion binding"/>
    <property type="evidence" value="ECO:0007669"/>
    <property type="project" value="InterPro"/>
</dbReference>
<organism evidence="3 4">
    <name type="scientific">Eptatretus burgeri</name>
    <name type="common">Inshore hagfish</name>
    <dbReference type="NCBI Taxonomy" id="7764"/>
    <lineage>
        <taxon>Eukaryota</taxon>
        <taxon>Metazoa</taxon>
        <taxon>Chordata</taxon>
        <taxon>Craniata</taxon>
        <taxon>Vertebrata</taxon>
        <taxon>Cyclostomata</taxon>
        <taxon>Myxini</taxon>
        <taxon>Myxiniformes</taxon>
        <taxon>Myxinidae</taxon>
        <taxon>Eptatretinae</taxon>
        <taxon>Eptatretus</taxon>
    </lineage>
</organism>
<dbReference type="InterPro" id="IPR011992">
    <property type="entry name" value="EF-hand-dom_pair"/>
</dbReference>
<dbReference type="Pfam" id="PF13202">
    <property type="entry name" value="EF-hand_5"/>
    <property type="match status" value="1"/>
</dbReference>
<dbReference type="InterPro" id="IPR018247">
    <property type="entry name" value="EF_Hand_1_Ca_BS"/>
</dbReference>
<proteinExistence type="predicted"/>
<dbReference type="SUPFAM" id="SSF47473">
    <property type="entry name" value="EF-hand"/>
    <property type="match status" value="1"/>
</dbReference>
<name>A0A8C4N828_EPTBU</name>
<protein>
    <recommendedName>
        <fullName evidence="2">EF-hand domain-containing protein</fullName>
    </recommendedName>
</protein>